<gene>
    <name evidence="1" type="ORF">BLNAU_16234</name>
</gene>
<keyword evidence="2" id="KW-1185">Reference proteome</keyword>
<dbReference type="Gene3D" id="1.25.10.10">
    <property type="entry name" value="Leucine-rich Repeat Variant"/>
    <property type="match status" value="1"/>
</dbReference>
<dbReference type="SUPFAM" id="SSF48371">
    <property type="entry name" value="ARM repeat"/>
    <property type="match status" value="1"/>
</dbReference>
<evidence type="ECO:0000313" key="2">
    <source>
        <dbReference type="Proteomes" id="UP001281761"/>
    </source>
</evidence>
<dbReference type="InterPro" id="IPR011989">
    <property type="entry name" value="ARM-like"/>
</dbReference>
<comment type="caution">
    <text evidence="1">The sequence shown here is derived from an EMBL/GenBank/DDBJ whole genome shotgun (WGS) entry which is preliminary data.</text>
</comment>
<organism evidence="1 2">
    <name type="scientific">Blattamonas nauphoetae</name>
    <dbReference type="NCBI Taxonomy" id="2049346"/>
    <lineage>
        <taxon>Eukaryota</taxon>
        <taxon>Metamonada</taxon>
        <taxon>Preaxostyla</taxon>
        <taxon>Oxymonadida</taxon>
        <taxon>Blattamonas</taxon>
    </lineage>
</organism>
<accession>A0ABQ9X8I2</accession>
<proteinExistence type="predicted"/>
<dbReference type="InterPro" id="IPR016024">
    <property type="entry name" value="ARM-type_fold"/>
</dbReference>
<reference evidence="1 2" key="1">
    <citation type="journal article" date="2022" name="bioRxiv">
        <title>Genomics of Preaxostyla Flagellates Illuminates Evolutionary Transitions and the Path Towards Mitochondrial Loss.</title>
        <authorList>
            <person name="Novak L.V.F."/>
            <person name="Treitli S.C."/>
            <person name="Pyrih J."/>
            <person name="Halakuc P."/>
            <person name="Pipaliya S.V."/>
            <person name="Vacek V."/>
            <person name="Brzon O."/>
            <person name="Soukal P."/>
            <person name="Eme L."/>
            <person name="Dacks J.B."/>
            <person name="Karnkowska A."/>
            <person name="Elias M."/>
            <person name="Hampl V."/>
        </authorList>
    </citation>
    <scope>NUCLEOTIDE SEQUENCE [LARGE SCALE GENOMIC DNA]</scope>
    <source>
        <strain evidence="1">NAU3</strain>
        <tissue evidence="1">Gut</tissue>
    </source>
</reference>
<sequence>MFVLRRYRYCSPFFQWIEKKPESDSEKAISFRSHVRNLKLKAVLDDYLEENTVEFLQSVNPRSQKSAHTFLNNFARTDDDSLADFVQSIVVLISSTSQTITTAAMKMLCNLIWKCSTNYRLKFVKADLIPQLINILDPQSLSFAEAEDIHIYLISTITCCIRLTTSDGLAEIGINGFHEQQAVHETVFTQVVVPSEKYILHLCTNRFSIIDGLQSKRFLALLAHLLRISAYYPPAMDFILNMPVCHTIPSCLTFFECTASICNFLDTMMDAQWDWNRTREETRSMKTKVHQMLRMEGIEDLMEEKLPNDRNRFTGAFLVVKSIKWNNLLGMNFPEPE</sequence>
<dbReference type="Proteomes" id="UP001281761">
    <property type="component" value="Unassembled WGS sequence"/>
</dbReference>
<protein>
    <submittedName>
        <fullName evidence="1">Uncharacterized protein</fullName>
    </submittedName>
</protein>
<evidence type="ECO:0000313" key="1">
    <source>
        <dbReference type="EMBL" id="KAK2948891.1"/>
    </source>
</evidence>
<dbReference type="EMBL" id="JARBJD010000167">
    <property type="protein sequence ID" value="KAK2948891.1"/>
    <property type="molecule type" value="Genomic_DNA"/>
</dbReference>
<name>A0ABQ9X8I2_9EUKA</name>